<feature type="domain" description="Radical SAM core" evidence="9">
    <location>
        <begin position="170"/>
        <end position="389"/>
    </location>
</feature>
<keyword evidence="2" id="KW-0489">Methyltransferase</keyword>
<dbReference type="InterPro" id="IPR034466">
    <property type="entry name" value="Methyltransferase_Class_B"/>
</dbReference>
<evidence type="ECO:0000256" key="6">
    <source>
        <dbReference type="ARBA" id="ARBA00023004"/>
    </source>
</evidence>
<dbReference type="SFLD" id="SFLDS00029">
    <property type="entry name" value="Radical_SAM"/>
    <property type="match status" value="1"/>
</dbReference>
<dbReference type="SFLD" id="SFLDG01082">
    <property type="entry name" value="B12-binding_domain_containing"/>
    <property type="match status" value="1"/>
</dbReference>
<evidence type="ECO:0000256" key="3">
    <source>
        <dbReference type="ARBA" id="ARBA00022679"/>
    </source>
</evidence>
<comment type="cofactor">
    <cofactor evidence="1">
        <name>[4Fe-4S] cluster</name>
        <dbReference type="ChEBI" id="CHEBI:49883"/>
    </cofactor>
</comment>
<dbReference type="InterPro" id="IPR007197">
    <property type="entry name" value="rSAM"/>
</dbReference>
<evidence type="ECO:0000259" key="9">
    <source>
        <dbReference type="PROSITE" id="PS51918"/>
    </source>
</evidence>
<evidence type="ECO:0000259" key="8">
    <source>
        <dbReference type="PROSITE" id="PS51332"/>
    </source>
</evidence>
<proteinExistence type="predicted"/>
<evidence type="ECO:0000256" key="4">
    <source>
        <dbReference type="ARBA" id="ARBA00022691"/>
    </source>
</evidence>
<dbReference type="CDD" id="cd01335">
    <property type="entry name" value="Radical_SAM"/>
    <property type="match status" value="1"/>
</dbReference>
<keyword evidence="3" id="KW-0808">Transferase</keyword>
<dbReference type="AlphaFoldDB" id="A0A382I3P5"/>
<dbReference type="SUPFAM" id="SSF52242">
    <property type="entry name" value="Cobalamin (vitamin B12)-binding domain"/>
    <property type="match status" value="1"/>
</dbReference>
<evidence type="ECO:0000256" key="5">
    <source>
        <dbReference type="ARBA" id="ARBA00022723"/>
    </source>
</evidence>
<dbReference type="Gene3D" id="3.40.50.280">
    <property type="entry name" value="Cobalamin-binding domain"/>
    <property type="match status" value="1"/>
</dbReference>
<dbReference type="SUPFAM" id="SSF102114">
    <property type="entry name" value="Radical SAM enzymes"/>
    <property type="match status" value="1"/>
</dbReference>
<dbReference type="GO" id="GO:0051539">
    <property type="term" value="F:4 iron, 4 sulfur cluster binding"/>
    <property type="evidence" value="ECO:0007669"/>
    <property type="project" value="UniProtKB-KW"/>
</dbReference>
<dbReference type="CDD" id="cd02068">
    <property type="entry name" value="radical_SAM_B12_BD"/>
    <property type="match status" value="1"/>
</dbReference>
<dbReference type="SMART" id="SM00729">
    <property type="entry name" value="Elp3"/>
    <property type="match status" value="1"/>
</dbReference>
<dbReference type="InterPro" id="IPR051198">
    <property type="entry name" value="BchE-like"/>
</dbReference>
<dbReference type="SFLD" id="SFLDG01123">
    <property type="entry name" value="methyltransferase_(Class_B)"/>
    <property type="match status" value="1"/>
</dbReference>
<dbReference type="InterPro" id="IPR058240">
    <property type="entry name" value="rSAM_sf"/>
</dbReference>
<sequence>EDWIKPGGDESSNYHMGLLYLAAYCEKFGVTSKILDISIQKITLESILDIVESEQPKLIGISATSAGMKSAVHICQEIKKNYDIPVCLGGAHVNCDPHFIERVTAFDFCISGEGEKSLYDAFIKIKNGEKVDGIIHGEAIDNLDEIPFPARHLINVMDYVREEQRRKFGPELMPWATMLGSRGCPFKCTFCSIPVINHKVRYRDPKPIVDEMEAIYDQCGGKYSFVDDVLTLNKKTTMGLCDEIISRGFSKKFRWLGMTRAEILNEELVARMAEAGCSDLFFGIESGNERIRSEVIDKKISNKEIRDAVQMCKKYGIHTSFLLMIGFPSETDLEMEETVNIGRKVGADLIGIHQTIPFPGTKIYDQAIEEGLIDSDSFDKFSRGEGWGEKDSFFDKWPKYVPEGLSQNDLISARKRAYFKHYLRPSWAFGRIRHWIRASHWFKHDIDLLKLAP</sequence>
<dbReference type="PROSITE" id="PS51332">
    <property type="entry name" value="B12_BINDING"/>
    <property type="match status" value="1"/>
</dbReference>
<feature type="non-terminal residue" evidence="10">
    <location>
        <position position="1"/>
    </location>
</feature>
<dbReference type="PANTHER" id="PTHR43409">
    <property type="entry name" value="ANAEROBIC MAGNESIUM-PROTOPORPHYRIN IX MONOMETHYL ESTER CYCLASE-RELATED"/>
    <property type="match status" value="1"/>
</dbReference>
<keyword evidence="6" id="KW-0408">Iron</keyword>
<keyword evidence="4" id="KW-0949">S-adenosyl-L-methionine</keyword>
<organism evidence="10">
    <name type="scientific">marine metagenome</name>
    <dbReference type="NCBI Taxonomy" id="408172"/>
    <lineage>
        <taxon>unclassified sequences</taxon>
        <taxon>metagenomes</taxon>
        <taxon>ecological metagenomes</taxon>
    </lineage>
</organism>
<dbReference type="GO" id="GO:0046872">
    <property type="term" value="F:metal ion binding"/>
    <property type="evidence" value="ECO:0007669"/>
    <property type="project" value="UniProtKB-KW"/>
</dbReference>
<name>A0A382I3P5_9ZZZZ</name>
<dbReference type="Gene3D" id="3.80.30.20">
    <property type="entry name" value="tm_1862 like domain"/>
    <property type="match status" value="1"/>
</dbReference>
<dbReference type="PANTHER" id="PTHR43409:SF7">
    <property type="entry name" value="BLL1977 PROTEIN"/>
    <property type="match status" value="1"/>
</dbReference>
<feature type="non-terminal residue" evidence="10">
    <location>
        <position position="453"/>
    </location>
</feature>
<evidence type="ECO:0000256" key="1">
    <source>
        <dbReference type="ARBA" id="ARBA00001966"/>
    </source>
</evidence>
<dbReference type="PROSITE" id="PS51918">
    <property type="entry name" value="RADICAL_SAM"/>
    <property type="match status" value="1"/>
</dbReference>
<dbReference type="Pfam" id="PF02310">
    <property type="entry name" value="B12-binding"/>
    <property type="match status" value="1"/>
</dbReference>
<keyword evidence="7" id="KW-0411">Iron-sulfur</keyword>
<reference evidence="10" key="1">
    <citation type="submission" date="2018-05" db="EMBL/GenBank/DDBJ databases">
        <authorList>
            <person name="Lanie J.A."/>
            <person name="Ng W.-L."/>
            <person name="Kazmierczak K.M."/>
            <person name="Andrzejewski T.M."/>
            <person name="Davidsen T.M."/>
            <person name="Wayne K.J."/>
            <person name="Tettelin H."/>
            <person name="Glass J.I."/>
            <person name="Rusch D."/>
            <person name="Podicherti R."/>
            <person name="Tsui H.-C.T."/>
            <person name="Winkler M.E."/>
        </authorList>
    </citation>
    <scope>NUCLEOTIDE SEQUENCE</scope>
</reference>
<dbReference type="InterPro" id="IPR036724">
    <property type="entry name" value="Cobalamin-bd_sf"/>
</dbReference>
<protein>
    <submittedName>
        <fullName evidence="10">Uncharacterized protein</fullName>
    </submittedName>
</protein>
<evidence type="ECO:0000256" key="2">
    <source>
        <dbReference type="ARBA" id="ARBA00022603"/>
    </source>
</evidence>
<dbReference type="Pfam" id="PF04055">
    <property type="entry name" value="Radical_SAM"/>
    <property type="match status" value="1"/>
</dbReference>
<evidence type="ECO:0000313" key="10">
    <source>
        <dbReference type="EMBL" id="SVB94178.1"/>
    </source>
</evidence>
<dbReference type="InterPro" id="IPR006158">
    <property type="entry name" value="Cobalamin-bd"/>
</dbReference>
<keyword evidence="5" id="KW-0479">Metal-binding</keyword>
<dbReference type="GO" id="GO:0031419">
    <property type="term" value="F:cobalamin binding"/>
    <property type="evidence" value="ECO:0007669"/>
    <property type="project" value="InterPro"/>
</dbReference>
<dbReference type="InterPro" id="IPR006638">
    <property type="entry name" value="Elp3/MiaA/NifB-like_rSAM"/>
</dbReference>
<gene>
    <name evidence="10" type="ORF">METZ01_LOCUS247032</name>
</gene>
<dbReference type="InterPro" id="IPR023404">
    <property type="entry name" value="rSAM_horseshoe"/>
</dbReference>
<evidence type="ECO:0000256" key="7">
    <source>
        <dbReference type="ARBA" id="ARBA00023014"/>
    </source>
</evidence>
<feature type="domain" description="B12-binding" evidence="8">
    <location>
        <begin position="1"/>
        <end position="132"/>
    </location>
</feature>
<dbReference type="EMBL" id="UINC01064985">
    <property type="protein sequence ID" value="SVB94178.1"/>
    <property type="molecule type" value="Genomic_DNA"/>
</dbReference>
<dbReference type="GO" id="GO:0003824">
    <property type="term" value="F:catalytic activity"/>
    <property type="evidence" value="ECO:0007669"/>
    <property type="project" value="InterPro"/>
</dbReference>
<accession>A0A382I3P5</accession>